<dbReference type="Proteomes" id="UP000475325">
    <property type="component" value="Unassembled WGS sequence"/>
</dbReference>
<accession>A0A7C8JM90</accession>
<gene>
    <name evidence="1" type="ORF">TWF102_004787</name>
</gene>
<comment type="caution">
    <text evidence="1">The sequence shown here is derived from an EMBL/GenBank/DDBJ whole genome shotgun (WGS) entry which is preliminary data.</text>
</comment>
<sequence length="149" mass="16772">MAQRLSPFQQQHRKTCFSKRPEDYRKKGAACSAQAYGILLTNVSCLAFPGREISAGSIDLDIAVVSRSKNAQHRNQEKNMGCESNDELRRLRSRPAEVVRRGFCLIGTQRTRRECPPFGANLSSVLAWFFVLLAVETMSEPVGRGRKKK</sequence>
<proteinExistence type="predicted"/>
<evidence type="ECO:0000313" key="2">
    <source>
        <dbReference type="Proteomes" id="UP000475325"/>
    </source>
</evidence>
<dbReference type="EMBL" id="WIQW01000023">
    <property type="protein sequence ID" value="KAF3101535.1"/>
    <property type="molecule type" value="Genomic_DNA"/>
</dbReference>
<reference evidence="1 2" key="1">
    <citation type="submission" date="2019-06" db="EMBL/GenBank/DDBJ databases">
        <authorList>
            <person name="Palmer J.M."/>
        </authorList>
    </citation>
    <scope>NUCLEOTIDE SEQUENCE [LARGE SCALE GENOMIC DNA]</scope>
    <source>
        <strain evidence="1 2">TWF102</strain>
    </source>
</reference>
<organism evidence="1 2">
    <name type="scientific">Orbilia oligospora</name>
    <name type="common">Nematode-trapping fungus</name>
    <name type="synonym">Arthrobotrys oligospora</name>
    <dbReference type="NCBI Taxonomy" id="2813651"/>
    <lineage>
        <taxon>Eukaryota</taxon>
        <taxon>Fungi</taxon>
        <taxon>Dikarya</taxon>
        <taxon>Ascomycota</taxon>
        <taxon>Pezizomycotina</taxon>
        <taxon>Orbiliomycetes</taxon>
        <taxon>Orbiliales</taxon>
        <taxon>Orbiliaceae</taxon>
        <taxon>Orbilia</taxon>
    </lineage>
</organism>
<dbReference type="AlphaFoldDB" id="A0A7C8JM90"/>
<name>A0A7C8JM90_ORBOL</name>
<protein>
    <submittedName>
        <fullName evidence="1">Uncharacterized protein</fullName>
    </submittedName>
</protein>
<evidence type="ECO:0000313" key="1">
    <source>
        <dbReference type="EMBL" id="KAF3101535.1"/>
    </source>
</evidence>